<dbReference type="Proteomes" id="UP000034164">
    <property type="component" value="Unassembled WGS sequence"/>
</dbReference>
<feature type="compositionally biased region" description="Polar residues" evidence="1">
    <location>
        <begin position="634"/>
        <end position="645"/>
    </location>
</feature>
<evidence type="ECO:0000313" key="2">
    <source>
        <dbReference type="EMBL" id="KKZ62711.1"/>
    </source>
</evidence>
<dbReference type="AlphaFoldDB" id="A0A0G2J8R9"/>
<comment type="caution">
    <text evidence="2">The sequence shown here is derived from an EMBL/GenBank/DDBJ whole genome shotgun (WGS) entry which is preliminary data.</text>
</comment>
<feature type="compositionally biased region" description="Basic and acidic residues" evidence="1">
    <location>
        <begin position="331"/>
        <end position="343"/>
    </location>
</feature>
<evidence type="ECO:0000313" key="3">
    <source>
        <dbReference type="Proteomes" id="UP000034164"/>
    </source>
</evidence>
<feature type="compositionally biased region" description="Polar residues" evidence="1">
    <location>
        <begin position="520"/>
        <end position="535"/>
    </location>
</feature>
<reference evidence="3" key="1">
    <citation type="journal article" date="2015" name="PLoS Genet.">
        <title>The dynamic genome and transcriptome of the human fungal pathogen Blastomyces and close relative Emmonsia.</title>
        <authorList>
            <person name="Munoz J.F."/>
            <person name="Gauthier G.M."/>
            <person name="Desjardins C.A."/>
            <person name="Gallo J.E."/>
            <person name="Holder J."/>
            <person name="Sullivan T.D."/>
            <person name="Marty A.J."/>
            <person name="Carmen J.C."/>
            <person name="Chen Z."/>
            <person name="Ding L."/>
            <person name="Gujja S."/>
            <person name="Magrini V."/>
            <person name="Misas E."/>
            <person name="Mitreva M."/>
            <person name="Priest M."/>
            <person name="Saif S."/>
            <person name="Whiston E.A."/>
            <person name="Young S."/>
            <person name="Zeng Q."/>
            <person name="Goldman W.E."/>
            <person name="Mardis E.R."/>
            <person name="Taylor J.W."/>
            <person name="McEwen J.G."/>
            <person name="Clay O.K."/>
            <person name="Klein B.S."/>
            <person name="Cuomo C.A."/>
        </authorList>
    </citation>
    <scope>NUCLEOTIDE SEQUENCE [LARGE SCALE GENOMIC DNA]</scope>
    <source>
        <strain evidence="3">UAMH 3008</strain>
    </source>
</reference>
<feature type="region of interest" description="Disordered" evidence="1">
    <location>
        <begin position="569"/>
        <end position="603"/>
    </location>
</feature>
<dbReference type="EMBL" id="LCZI01001050">
    <property type="protein sequence ID" value="KKZ62711.1"/>
    <property type="molecule type" value="Genomic_DNA"/>
</dbReference>
<feature type="region of interest" description="Disordered" evidence="1">
    <location>
        <begin position="510"/>
        <end position="549"/>
    </location>
</feature>
<feature type="region of interest" description="Disordered" evidence="1">
    <location>
        <begin position="134"/>
        <end position="165"/>
    </location>
</feature>
<feature type="compositionally biased region" description="Polar residues" evidence="1">
    <location>
        <begin position="583"/>
        <end position="597"/>
    </location>
</feature>
<feature type="region of interest" description="Disordered" evidence="1">
    <location>
        <begin position="662"/>
        <end position="726"/>
    </location>
</feature>
<evidence type="ECO:0000256" key="1">
    <source>
        <dbReference type="SAM" id="MobiDB-lite"/>
    </source>
</evidence>
<organism evidence="2 3">
    <name type="scientific">[Emmonsia] crescens</name>
    <dbReference type="NCBI Taxonomy" id="73230"/>
    <lineage>
        <taxon>Eukaryota</taxon>
        <taxon>Fungi</taxon>
        <taxon>Dikarya</taxon>
        <taxon>Ascomycota</taxon>
        <taxon>Pezizomycotina</taxon>
        <taxon>Eurotiomycetes</taxon>
        <taxon>Eurotiomycetidae</taxon>
        <taxon>Onygenales</taxon>
        <taxon>Ajellomycetaceae</taxon>
        <taxon>Emergomyces</taxon>
    </lineage>
</organism>
<feature type="region of interest" description="Disordered" evidence="1">
    <location>
        <begin position="780"/>
        <end position="813"/>
    </location>
</feature>
<gene>
    <name evidence="2" type="ORF">EMCG_02922</name>
</gene>
<dbReference type="VEuPathDB" id="FungiDB:EMCG_02922"/>
<feature type="compositionally biased region" description="Polar residues" evidence="1">
    <location>
        <begin position="45"/>
        <end position="59"/>
    </location>
</feature>
<sequence>MAIWPFGRRRKRSRKAADDETFSSPATGDPLVHSRGFGSHGFHQPNIQAHSHGSISGSGKATRRDSKRRKRNNVLPTTNDIHENDTARLTDLPPGAHSIASARFHRQPASVDTYLSRNFAASPSHYRHYAGTVSQTSLGQPPTLHGRRSSTEPSVFRQKSSKRRQNDYARELEIKNMSSHVIVLRRPSTTVTPPSQWWEPNKRGTRNIKTAHGAVSSQVSLPVDSGRSSPFDLEPCAYKVSAFAALTPRPILRYAEPPQYRLETRHNSRASMSKERRQVIPAEELTRISRIHDLADDMDAGALRELMERDRRRKEMKRLADQQKLQRKLQRRADLQREQERRNPPPSQLATSGDGIDDPPVNYVPGSAERITATIPDHTSAGTLEAAASSGSWLQDPSKESLHHIASNLKDRPLTRVNSGSAVSHSPHGRASNISHDISMSGMSGQHSIEPIHQVRDTGNARTLQPTETAGSSTADMPLNFELEKRHADNAGKLSTSWTAFFRRGGSRFRRQNTERTKTPSEFSIPSRESFQRINQQPAPAQPIPIPERSYMRPGILPRSQSIFTEHFTDPVNEFPPPPGRDFQSSSDPHLSTTPVRSSPAVGATGRTAAAFANIEQYNVSRDSAVATPEQPDYSRSSGAGSPETNAESILLAHSLASIDSEGSWLSGRPSRRLSHPPKNSSSANSTRERLDEYEEYKHRDDKDRHLTVDDHHHDPQLPLPLKENDNREAKETFHASVGKRALLVRPDRRPFSNNANIIVDDHHHHIYMETGGAGVGVGVGGGQSDADSPSAGSPLQAESELRRATSVDLGKQHVRHISAGSARLLEISRRASEARRLSVDSAGSGALPKHA</sequence>
<proteinExistence type="predicted"/>
<accession>A0A0G2J8R9</accession>
<protein>
    <submittedName>
        <fullName evidence="2">Uncharacterized protein</fullName>
    </submittedName>
</protein>
<feature type="region of interest" description="Disordered" evidence="1">
    <location>
        <begin position="623"/>
        <end position="645"/>
    </location>
</feature>
<name>A0A0G2J8R9_9EURO</name>
<dbReference type="OrthoDB" id="4152802at2759"/>
<feature type="region of interest" description="Disordered" evidence="1">
    <location>
        <begin position="313"/>
        <end position="365"/>
    </location>
</feature>
<feature type="region of interest" description="Disordered" evidence="1">
    <location>
        <begin position="1"/>
        <end position="94"/>
    </location>
</feature>
<feature type="compositionally biased region" description="Basic and acidic residues" evidence="1">
    <location>
        <begin position="687"/>
        <end position="716"/>
    </location>
</feature>